<dbReference type="PROSITE" id="PS50887">
    <property type="entry name" value="GGDEF"/>
    <property type="match status" value="1"/>
</dbReference>
<comment type="caution">
    <text evidence="4">The sequence shown here is derived from an EMBL/GenBank/DDBJ whole genome shotgun (WGS) entry which is preliminary data.</text>
</comment>
<reference evidence="4 5" key="1">
    <citation type="submission" date="2019-07" db="EMBL/GenBank/DDBJ databases">
        <title>Whole genome shotgun sequence of Methylobacterium gnaphalii NBRC 107716.</title>
        <authorList>
            <person name="Hosoyama A."/>
            <person name="Uohara A."/>
            <person name="Ohji S."/>
            <person name="Ichikawa N."/>
        </authorList>
    </citation>
    <scope>NUCLEOTIDE SEQUENCE [LARGE SCALE GENOMIC DNA]</scope>
    <source>
        <strain evidence="4 5">NBRC 107716</strain>
    </source>
</reference>
<dbReference type="SMART" id="SM00267">
    <property type="entry name" value="GGDEF"/>
    <property type="match status" value="1"/>
</dbReference>
<dbReference type="InterPro" id="IPR043128">
    <property type="entry name" value="Rev_trsase/Diguanyl_cyclase"/>
</dbReference>
<dbReference type="GO" id="GO:0005886">
    <property type="term" value="C:plasma membrane"/>
    <property type="evidence" value="ECO:0007669"/>
    <property type="project" value="TreeGrafter"/>
</dbReference>
<feature type="domain" description="GGDEF" evidence="3">
    <location>
        <begin position="1"/>
        <end position="100"/>
    </location>
</feature>
<dbReference type="InterPro" id="IPR000160">
    <property type="entry name" value="GGDEF_dom"/>
</dbReference>
<dbReference type="GO" id="GO:0043709">
    <property type="term" value="P:cell adhesion involved in single-species biofilm formation"/>
    <property type="evidence" value="ECO:0007669"/>
    <property type="project" value="TreeGrafter"/>
</dbReference>
<evidence type="ECO:0000259" key="3">
    <source>
        <dbReference type="PROSITE" id="PS50887"/>
    </source>
</evidence>
<accession>A0A512JRQ8</accession>
<comment type="catalytic activity">
    <reaction evidence="2">
        <text>2 GTP = 3',3'-c-di-GMP + 2 diphosphate</text>
        <dbReference type="Rhea" id="RHEA:24898"/>
        <dbReference type="ChEBI" id="CHEBI:33019"/>
        <dbReference type="ChEBI" id="CHEBI:37565"/>
        <dbReference type="ChEBI" id="CHEBI:58805"/>
        <dbReference type="EC" id="2.7.7.65"/>
    </reaction>
</comment>
<sequence>MSVHRPDDLVARVGGEEFAILLTDTDTAGTLRVEDKVHGALATLSVTSAGIGAGAVTASIGVATVTGVPGGTAQALYDAADAALYAAKERSRTQTRCAPADDWSSERSSSLCLVRV</sequence>
<dbReference type="PANTHER" id="PTHR45138:SF9">
    <property type="entry name" value="DIGUANYLATE CYCLASE DGCM-RELATED"/>
    <property type="match status" value="1"/>
</dbReference>
<dbReference type="EMBL" id="BJZV01000049">
    <property type="protein sequence ID" value="GEP12573.1"/>
    <property type="molecule type" value="Genomic_DNA"/>
</dbReference>
<dbReference type="GO" id="GO:1902201">
    <property type="term" value="P:negative regulation of bacterial-type flagellum-dependent cell motility"/>
    <property type="evidence" value="ECO:0007669"/>
    <property type="project" value="TreeGrafter"/>
</dbReference>
<dbReference type="GO" id="GO:0052621">
    <property type="term" value="F:diguanylate cyclase activity"/>
    <property type="evidence" value="ECO:0007669"/>
    <property type="project" value="UniProtKB-EC"/>
</dbReference>
<evidence type="ECO:0000313" key="5">
    <source>
        <dbReference type="Proteomes" id="UP000321750"/>
    </source>
</evidence>
<dbReference type="NCBIfam" id="TIGR00254">
    <property type="entry name" value="GGDEF"/>
    <property type="match status" value="1"/>
</dbReference>
<dbReference type="Pfam" id="PF00990">
    <property type="entry name" value="GGDEF"/>
    <property type="match status" value="1"/>
</dbReference>
<keyword evidence="5" id="KW-1185">Reference proteome</keyword>
<protein>
    <recommendedName>
        <fullName evidence="1">diguanylate cyclase</fullName>
        <ecNumber evidence="1">2.7.7.65</ecNumber>
    </recommendedName>
</protein>
<dbReference type="Proteomes" id="UP000321750">
    <property type="component" value="Unassembled WGS sequence"/>
</dbReference>
<dbReference type="SUPFAM" id="SSF55073">
    <property type="entry name" value="Nucleotide cyclase"/>
    <property type="match status" value="1"/>
</dbReference>
<dbReference type="PANTHER" id="PTHR45138">
    <property type="entry name" value="REGULATORY COMPONENTS OF SENSORY TRANSDUCTION SYSTEM"/>
    <property type="match status" value="1"/>
</dbReference>
<name>A0A512JRQ8_9HYPH</name>
<dbReference type="EC" id="2.7.7.65" evidence="1"/>
<proteinExistence type="predicted"/>
<dbReference type="InterPro" id="IPR029787">
    <property type="entry name" value="Nucleotide_cyclase"/>
</dbReference>
<dbReference type="AlphaFoldDB" id="A0A512JRQ8"/>
<gene>
    <name evidence="4" type="ORF">MGN01_44180</name>
</gene>
<organism evidence="4 5">
    <name type="scientific">Methylobacterium gnaphalii</name>
    <dbReference type="NCBI Taxonomy" id="1010610"/>
    <lineage>
        <taxon>Bacteria</taxon>
        <taxon>Pseudomonadati</taxon>
        <taxon>Pseudomonadota</taxon>
        <taxon>Alphaproteobacteria</taxon>
        <taxon>Hyphomicrobiales</taxon>
        <taxon>Methylobacteriaceae</taxon>
        <taxon>Methylobacterium</taxon>
    </lineage>
</organism>
<dbReference type="Gene3D" id="3.30.70.270">
    <property type="match status" value="1"/>
</dbReference>
<evidence type="ECO:0000256" key="2">
    <source>
        <dbReference type="ARBA" id="ARBA00034247"/>
    </source>
</evidence>
<dbReference type="InterPro" id="IPR050469">
    <property type="entry name" value="Diguanylate_Cyclase"/>
</dbReference>
<evidence type="ECO:0000313" key="4">
    <source>
        <dbReference type="EMBL" id="GEP12573.1"/>
    </source>
</evidence>
<evidence type="ECO:0000256" key="1">
    <source>
        <dbReference type="ARBA" id="ARBA00012528"/>
    </source>
</evidence>